<feature type="region of interest" description="Disordered" evidence="1">
    <location>
        <begin position="186"/>
        <end position="252"/>
    </location>
</feature>
<protein>
    <submittedName>
        <fullName evidence="2">Hydrolase, NUDIX family protein</fullName>
    </submittedName>
</protein>
<evidence type="ECO:0000313" key="3">
    <source>
        <dbReference type="Proteomes" id="UP001163105"/>
    </source>
</evidence>
<gene>
    <name evidence="2" type="ORF">O9K51_02337</name>
</gene>
<comment type="caution">
    <text evidence="2">The sequence shown here is derived from an EMBL/GenBank/DDBJ whole genome shotgun (WGS) entry which is preliminary data.</text>
</comment>
<keyword evidence="3" id="KW-1185">Reference proteome</keyword>
<dbReference type="GO" id="GO:0016787">
    <property type="term" value="F:hydrolase activity"/>
    <property type="evidence" value="ECO:0007669"/>
    <property type="project" value="UniProtKB-KW"/>
</dbReference>
<dbReference type="AlphaFoldDB" id="A0AB34FXX4"/>
<feature type="region of interest" description="Disordered" evidence="1">
    <location>
        <begin position="54"/>
        <end position="84"/>
    </location>
</feature>
<reference evidence="2" key="1">
    <citation type="submission" date="2023-01" db="EMBL/GenBank/DDBJ databases">
        <title>The growth and conidiation of Purpureocillium lavendulum are regulated by nitrogen source and histone H3K14 acetylation.</title>
        <authorList>
            <person name="Tang P."/>
            <person name="Han J."/>
            <person name="Zhang C."/>
            <person name="Tang P."/>
            <person name="Qi F."/>
            <person name="Zhang K."/>
            <person name="Liang L."/>
        </authorList>
    </citation>
    <scope>NUCLEOTIDE SEQUENCE</scope>
    <source>
        <strain evidence="2">YMF1.00683</strain>
    </source>
</reference>
<feature type="region of interest" description="Disordered" evidence="1">
    <location>
        <begin position="1"/>
        <end position="23"/>
    </location>
</feature>
<accession>A0AB34FXX4</accession>
<name>A0AB34FXX4_9HYPO</name>
<organism evidence="2 3">
    <name type="scientific">Purpureocillium lavendulum</name>
    <dbReference type="NCBI Taxonomy" id="1247861"/>
    <lineage>
        <taxon>Eukaryota</taxon>
        <taxon>Fungi</taxon>
        <taxon>Dikarya</taxon>
        <taxon>Ascomycota</taxon>
        <taxon>Pezizomycotina</taxon>
        <taxon>Sordariomycetes</taxon>
        <taxon>Hypocreomycetidae</taxon>
        <taxon>Hypocreales</taxon>
        <taxon>Ophiocordycipitaceae</taxon>
        <taxon>Purpureocillium</taxon>
    </lineage>
</organism>
<evidence type="ECO:0000313" key="2">
    <source>
        <dbReference type="EMBL" id="KAJ6443945.1"/>
    </source>
</evidence>
<dbReference type="PANTHER" id="PTHR17178">
    <property type="entry name" value="SECRETORY GRANULE PROTEOGLYCAN CORE PROTEIN"/>
    <property type="match status" value="1"/>
</dbReference>
<feature type="region of interest" description="Disordered" evidence="1">
    <location>
        <begin position="342"/>
        <end position="367"/>
    </location>
</feature>
<feature type="compositionally biased region" description="Low complexity" evidence="1">
    <location>
        <begin position="224"/>
        <end position="252"/>
    </location>
</feature>
<evidence type="ECO:0000256" key="1">
    <source>
        <dbReference type="SAM" id="MobiDB-lite"/>
    </source>
</evidence>
<sequence>MPEAWDRISPISGSPPYGEAFFDDSITDRESTYDEFGDESKLVRSASIGKKGKPALVITRSGSNRKPGDARPAPSPVQPFNGGTGINNVTLGRAIPRLISQGDTNFSVPLSGTIILAKLNTANLSCIAQNSLVTFDGWSTRGGDALDEVPDVSGVKVRGIVNREERFPPISIITFTPRSTPKVTLTGGHLNEDPHPTGVYDSTTTSPVYRATDYPTSGTLPWDTSAAPSTTSSMAGASGTASTSGTPTSTPTGLFTVTEEVVDFSRVAMLYILQEESVNAAENAQSDLQTFFSRVSKNKKQGSSQVTEKEATIVAIGGDNTINLVELTVNLGKGAIGRKNSKRTLEMASGTSISGPYRPRTARSGPS</sequence>
<proteinExistence type="predicted"/>
<dbReference type="PANTHER" id="PTHR17178:SF0">
    <property type="entry name" value="SERGLYCIN"/>
    <property type="match status" value="1"/>
</dbReference>
<keyword evidence="2" id="KW-0378">Hydrolase</keyword>
<dbReference type="EMBL" id="JAQHRD010000002">
    <property type="protein sequence ID" value="KAJ6443945.1"/>
    <property type="molecule type" value="Genomic_DNA"/>
</dbReference>
<dbReference type="Proteomes" id="UP001163105">
    <property type="component" value="Unassembled WGS sequence"/>
</dbReference>